<dbReference type="AlphaFoldDB" id="A0A382WHJ2"/>
<dbReference type="InterPro" id="IPR036192">
    <property type="entry name" value="Cell_div_ZapA-like_sf"/>
</dbReference>
<name>A0A382WHJ2_9ZZZZ</name>
<dbReference type="SUPFAM" id="SSF102829">
    <property type="entry name" value="Cell division protein ZapA-like"/>
    <property type="match status" value="1"/>
</dbReference>
<protein>
    <recommendedName>
        <fullName evidence="2">Cell division protein ZapA</fullName>
    </recommendedName>
</protein>
<dbReference type="InterPro" id="IPR007838">
    <property type="entry name" value="Cell_div_ZapA-like"/>
</dbReference>
<proteinExistence type="predicted"/>
<evidence type="ECO:0000313" key="1">
    <source>
        <dbReference type="EMBL" id="SVD58242.1"/>
    </source>
</evidence>
<organism evidence="1">
    <name type="scientific">marine metagenome</name>
    <dbReference type="NCBI Taxonomy" id="408172"/>
    <lineage>
        <taxon>unclassified sequences</taxon>
        <taxon>metagenomes</taxon>
        <taxon>ecological metagenomes</taxon>
    </lineage>
</organism>
<dbReference type="Pfam" id="PF05164">
    <property type="entry name" value="ZapA"/>
    <property type="match status" value="1"/>
</dbReference>
<accession>A0A382WHJ2</accession>
<evidence type="ECO:0008006" key="2">
    <source>
        <dbReference type="Google" id="ProtNLM"/>
    </source>
</evidence>
<gene>
    <name evidence="1" type="ORF">METZ01_LOCUS411096</name>
</gene>
<reference evidence="1" key="1">
    <citation type="submission" date="2018-05" db="EMBL/GenBank/DDBJ databases">
        <authorList>
            <person name="Lanie J.A."/>
            <person name="Ng W.-L."/>
            <person name="Kazmierczak K.M."/>
            <person name="Andrzejewski T.M."/>
            <person name="Davidsen T.M."/>
            <person name="Wayne K.J."/>
            <person name="Tettelin H."/>
            <person name="Glass J.I."/>
            <person name="Rusch D."/>
            <person name="Podicherti R."/>
            <person name="Tsui H.-C.T."/>
            <person name="Winkler M.E."/>
        </authorList>
    </citation>
    <scope>NUCLEOTIDE SEQUENCE</scope>
</reference>
<sequence>MPILKTEILGSQIEINYEASERDKLQRLISNFKHRLNEFPNKDGRISNNTILFLAALKVEDQLEEIKSLVDKHKEYNNKTIKQKKIIERMSKEIVFLKDKVNELNTFNLSKESRNSHVMEEITKLENMLQIIQKKILSKNNDGY</sequence>
<dbReference type="EMBL" id="UINC01159899">
    <property type="protein sequence ID" value="SVD58242.1"/>
    <property type="molecule type" value="Genomic_DNA"/>
</dbReference>